<feature type="transmembrane region" description="Helical" evidence="1">
    <location>
        <begin position="6"/>
        <end position="27"/>
    </location>
</feature>
<dbReference type="SMART" id="SM00267">
    <property type="entry name" value="GGDEF"/>
    <property type="match status" value="1"/>
</dbReference>
<dbReference type="NCBIfam" id="TIGR00254">
    <property type="entry name" value="GGDEF"/>
    <property type="match status" value="1"/>
</dbReference>
<keyword evidence="1" id="KW-0472">Membrane</keyword>
<dbReference type="InterPro" id="IPR043128">
    <property type="entry name" value="Rev_trsase/Diguanyl_cyclase"/>
</dbReference>
<evidence type="ECO:0000259" key="2">
    <source>
        <dbReference type="PROSITE" id="PS50887"/>
    </source>
</evidence>
<dbReference type="GO" id="GO:0052621">
    <property type="term" value="F:diguanylate cyclase activity"/>
    <property type="evidence" value="ECO:0007669"/>
    <property type="project" value="TreeGrafter"/>
</dbReference>
<evidence type="ECO:0000256" key="1">
    <source>
        <dbReference type="SAM" id="Phobius"/>
    </source>
</evidence>
<protein>
    <submittedName>
        <fullName evidence="3">Diguanylate cyclase (GGDEF)-like protein</fullName>
    </submittedName>
</protein>
<dbReference type="Pfam" id="PF16927">
    <property type="entry name" value="HisKA_7TM"/>
    <property type="match status" value="1"/>
</dbReference>
<reference evidence="3 4" key="1">
    <citation type="submission" date="2020-08" db="EMBL/GenBank/DDBJ databases">
        <title>Genomic Encyclopedia of Type Strains, Phase III (KMG-III): the genomes of soil and plant-associated and newly described type strains.</title>
        <authorList>
            <person name="Whitman W."/>
        </authorList>
    </citation>
    <scope>NUCLEOTIDE SEQUENCE [LARGE SCALE GENOMIC DNA]</scope>
    <source>
        <strain evidence="3 4">CECT 8693</strain>
    </source>
</reference>
<accession>A0A7W3SQ77</accession>
<name>A0A7W3SQ77_9BACL</name>
<feature type="transmembrane region" description="Helical" evidence="1">
    <location>
        <begin position="202"/>
        <end position="222"/>
    </location>
</feature>
<evidence type="ECO:0000313" key="4">
    <source>
        <dbReference type="Proteomes" id="UP000567067"/>
    </source>
</evidence>
<dbReference type="PROSITE" id="PS50887">
    <property type="entry name" value="GGDEF"/>
    <property type="match status" value="1"/>
</dbReference>
<feature type="transmembrane region" description="Helical" evidence="1">
    <location>
        <begin position="64"/>
        <end position="86"/>
    </location>
</feature>
<keyword evidence="4" id="KW-1185">Reference proteome</keyword>
<feature type="transmembrane region" description="Helical" evidence="1">
    <location>
        <begin position="34"/>
        <end position="52"/>
    </location>
</feature>
<dbReference type="Pfam" id="PF00990">
    <property type="entry name" value="GGDEF"/>
    <property type="match status" value="1"/>
</dbReference>
<feature type="transmembrane region" description="Helical" evidence="1">
    <location>
        <begin position="98"/>
        <end position="116"/>
    </location>
</feature>
<proteinExistence type="predicted"/>
<dbReference type="SUPFAM" id="SSF55073">
    <property type="entry name" value="Nucleotide cyclase"/>
    <property type="match status" value="1"/>
</dbReference>
<dbReference type="PANTHER" id="PTHR45138:SF9">
    <property type="entry name" value="DIGUANYLATE CYCLASE DGCM-RELATED"/>
    <property type="match status" value="1"/>
</dbReference>
<feature type="domain" description="GGDEF" evidence="2">
    <location>
        <begin position="416"/>
        <end position="559"/>
    </location>
</feature>
<dbReference type="FunFam" id="3.30.70.270:FF:000001">
    <property type="entry name" value="Diguanylate cyclase domain protein"/>
    <property type="match status" value="1"/>
</dbReference>
<dbReference type="InterPro" id="IPR050469">
    <property type="entry name" value="Diguanylate_Cyclase"/>
</dbReference>
<organism evidence="3 4">
    <name type="scientific">Fontibacillus solani</name>
    <dbReference type="NCBI Taxonomy" id="1572857"/>
    <lineage>
        <taxon>Bacteria</taxon>
        <taxon>Bacillati</taxon>
        <taxon>Bacillota</taxon>
        <taxon>Bacilli</taxon>
        <taxon>Bacillales</taxon>
        <taxon>Paenibacillaceae</taxon>
        <taxon>Fontibacillus</taxon>
    </lineage>
</organism>
<dbReference type="Proteomes" id="UP000567067">
    <property type="component" value="Unassembled WGS sequence"/>
</dbReference>
<dbReference type="InterPro" id="IPR029787">
    <property type="entry name" value="Nucleotide_cyclase"/>
</dbReference>
<dbReference type="EMBL" id="JACJIP010000003">
    <property type="protein sequence ID" value="MBA9084240.1"/>
    <property type="molecule type" value="Genomic_DNA"/>
</dbReference>
<dbReference type="Gene3D" id="3.30.70.270">
    <property type="match status" value="1"/>
</dbReference>
<dbReference type="AlphaFoldDB" id="A0A7W3SQ77"/>
<dbReference type="PANTHER" id="PTHR45138">
    <property type="entry name" value="REGULATORY COMPONENTS OF SENSORY TRANSDUCTION SYSTEM"/>
    <property type="match status" value="1"/>
</dbReference>
<dbReference type="InterPro" id="IPR031621">
    <property type="entry name" value="HisKA_7TM"/>
</dbReference>
<keyword evidence="1" id="KW-0812">Transmembrane</keyword>
<keyword evidence="1" id="KW-1133">Transmembrane helix</keyword>
<feature type="transmembrane region" description="Helical" evidence="1">
    <location>
        <begin position="136"/>
        <end position="154"/>
    </location>
</feature>
<dbReference type="RefSeq" id="WP_220482601.1">
    <property type="nucleotide sequence ID" value="NZ_JACJIP010000003.1"/>
</dbReference>
<comment type="caution">
    <text evidence="3">The sequence shown here is derived from an EMBL/GenBank/DDBJ whole genome shotgun (WGS) entry which is preliminary data.</text>
</comment>
<feature type="transmembrane region" description="Helical" evidence="1">
    <location>
        <begin position="175"/>
        <end position="196"/>
    </location>
</feature>
<dbReference type="InterPro" id="IPR000160">
    <property type="entry name" value="GGDEF_dom"/>
</dbReference>
<dbReference type="CDD" id="cd01949">
    <property type="entry name" value="GGDEF"/>
    <property type="match status" value="1"/>
</dbReference>
<sequence length="559" mass="63489">MGLIVWIDLILFFLLFALFVYIFASVTITKLHKVYLGFHFSMMLWPFSQFAIKTTDNLEYQLFYVKLAFVDLALLSIGWLLFTLFLTGQSQFLRTTKYAALFIPALIAALIVVYNPKSMFVEPINGGYIVRDYGPLFWLIVSILAAYVVISLFVMTMTLASKIKTPRIKRQVRQVLRGMIVMILFIAADIICNVTSPKSFPVIPGLTSLGILVSVIFFVIAIHRDKVLDIVTIAHQDIIDTITLGILVLDENEIVVEINQSLPPYINLHIGERFNIEVVVPQGESITKTRPFLDSYQESPLNPAEIELTYRVYNAIDPFHVKIQVAPIVVSHTMVGRIITFQDITEIRHLIDETHSQNEVLQRRNQSLITIQQELFETNQKLQRMTITDSLTGCYNRSYLTHQLELKVMKHNRAPEPFTILLLDIDFFKSINDTYGHLAGDDVLRSTVEAIQRTLRKNDILARYGGEEFVIYLPNTDQDGANSLAERIKASVESNKIIVQQVESPISITISMGLLFINHITSEDSQNPQAVLNTLFDAVDKALYQAKNEGRNRIVNAQG</sequence>
<gene>
    <name evidence="3" type="ORF">FHR92_000694</name>
</gene>
<evidence type="ECO:0000313" key="3">
    <source>
        <dbReference type="EMBL" id="MBA9084240.1"/>
    </source>
</evidence>